<keyword evidence="1" id="KW-0812">Transmembrane</keyword>
<proteinExistence type="predicted"/>
<organism evidence="2 3">
    <name type="scientific">Halorarum halophilum</name>
    <dbReference type="NCBI Taxonomy" id="2743090"/>
    <lineage>
        <taxon>Archaea</taxon>
        <taxon>Methanobacteriati</taxon>
        <taxon>Methanobacteriota</taxon>
        <taxon>Stenosarchaea group</taxon>
        <taxon>Halobacteria</taxon>
        <taxon>Halobacteriales</taxon>
        <taxon>Haloferacaceae</taxon>
        <taxon>Halorarum</taxon>
    </lineage>
</organism>
<dbReference type="EMBL" id="CP058529">
    <property type="protein sequence ID" value="QLG26544.1"/>
    <property type="molecule type" value="Genomic_DNA"/>
</dbReference>
<evidence type="ECO:0000313" key="3">
    <source>
        <dbReference type="Proteomes" id="UP000509750"/>
    </source>
</evidence>
<accession>A0A7D5GJ08</accession>
<feature type="transmembrane region" description="Helical" evidence="1">
    <location>
        <begin position="80"/>
        <end position="97"/>
    </location>
</feature>
<dbReference type="Proteomes" id="UP000509750">
    <property type="component" value="Chromosome"/>
</dbReference>
<gene>
    <name evidence="2" type="ORF">HUG10_02860</name>
</gene>
<feature type="transmembrane region" description="Helical" evidence="1">
    <location>
        <begin position="9"/>
        <end position="26"/>
    </location>
</feature>
<feature type="transmembrane region" description="Helical" evidence="1">
    <location>
        <begin position="41"/>
        <end position="68"/>
    </location>
</feature>
<feature type="transmembrane region" description="Helical" evidence="1">
    <location>
        <begin position="109"/>
        <end position="129"/>
    </location>
</feature>
<evidence type="ECO:0000256" key="1">
    <source>
        <dbReference type="SAM" id="Phobius"/>
    </source>
</evidence>
<reference evidence="2 3" key="1">
    <citation type="submission" date="2020-07" db="EMBL/GenBank/DDBJ databases">
        <title>Gai3-2, isolated from salt lake.</title>
        <authorList>
            <person name="Cui H."/>
            <person name="Shi X."/>
        </authorList>
    </citation>
    <scope>NUCLEOTIDE SEQUENCE [LARGE SCALE GENOMIC DNA]</scope>
    <source>
        <strain evidence="2 3">Gai3-2</strain>
    </source>
</reference>
<dbReference type="AlphaFoldDB" id="A0A7D5GJ08"/>
<sequence length="148" mass="15861">MVAESHDKILIVGGTVAVAVGTYLPWLRTNPNLPPNAKIPIIYYTGMSAGFEGFDFALLGAVGFTLLLHGVSFRTPIRTVVTLVVGVGMAVFPVYYLSYSTLFGFSATFVPALGWYLTFLGGVLFSVAGGRQLPSVIRRPKATASLRE</sequence>
<name>A0A7D5GJ08_9EURY</name>
<keyword evidence="1" id="KW-0472">Membrane</keyword>
<keyword evidence="3" id="KW-1185">Reference proteome</keyword>
<protein>
    <submittedName>
        <fullName evidence="2">Uncharacterized protein</fullName>
    </submittedName>
</protein>
<keyword evidence="1" id="KW-1133">Transmembrane helix</keyword>
<dbReference type="KEGG" id="halg:HUG10_02860"/>
<dbReference type="RefSeq" id="WP_179168119.1">
    <property type="nucleotide sequence ID" value="NZ_CP058529.1"/>
</dbReference>
<evidence type="ECO:0000313" key="2">
    <source>
        <dbReference type="EMBL" id="QLG26544.1"/>
    </source>
</evidence>
<dbReference type="OrthoDB" id="383539at2157"/>
<dbReference type="GeneID" id="56027739"/>